<evidence type="ECO:0000313" key="5">
    <source>
        <dbReference type="Proteomes" id="UP000050874"/>
    </source>
</evidence>
<organism evidence="4 5">
    <name type="scientific">SAR86 cluster bacterium BACL1 MAG-120920-bin57</name>
    <dbReference type="NCBI Taxonomy" id="1655571"/>
    <lineage>
        <taxon>Bacteria</taxon>
        <taxon>Pseudomonadati</taxon>
        <taxon>Pseudomonadota</taxon>
        <taxon>Gammaproteobacteria</taxon>
        <taxon>SAR86 cluster</taxon>
    </lineage>
</organism>
<comment type="subcellular location">
    <subcellularLocation>
        <location evidence="1">Cell outer membrane</location>
    </subcellularLocation>
</comment>
<protein>
    <submittedName>
        <fullName evidence="4">Uncharacterized protein</fullName>
    </submittedName>
</protein>
<keyword evidence="2" id="KW-0472">Membrane</keyword>
<evidence type="ECO:0000256" key="2">
    <source>
        <dbReference type="ARBA" id="ARBA00023136"/>
    </source>
</evidence>
<dbReference type="AlphaFoldDB" id="A0A0R2PNB2"/>
<dbReference type="Proteomes" id="UP000050874">
    <property type="component" value="Unassembled WGS sequence"/>
</dbReference>
<keyword evidence="3" id="KW-0998">Cell outer membrane</keyword>
<sequence length="80" mass="9154">MDANAKARGFSQSIDSFFTVDLIDSYIVEMKDSELKLSVGITNLFDEEVPMVFDAANWSYDSKHHDPRGRMVYLGFKLSR</sequence>
<evidence type="ECO:0000313" key="4">
    <source>
        <dbReference type="EMBL" id="KRO39345.1"/>
    </source>
</evidence>
<name>A0A0R2PNB2_9GAMM</name>
<dbReference type="InterPro" id="IPR036942">
    <property type="entry name" value="Beta-barrel_TonB_sf"/>
</dbReference>
<dbReference type="GO" id="GO:0009279">
    <property type="term" value="C:cell outer membrane"/>
    <property type="evidence" value="ECO:0007669"/>
    <property type="project" value="UniProtKB-SubCell"/>
</dbReference>
<dbReference type="SUPFAM" id="SSF56935">
    <property type="entry name" value="Porins"/>
    <property type="match status" value="1"/>
</dbReference>
<proteinExistence type="predicted"/>
<accession>A0A0R2PNB2</accession>
<evidence type="ECO:0000256" key="1">
    <source>
        <dbReference type="ARBA" id="ARBA00004442"/>
    </source>
</evidence>
<reference evidence="5" key="1">
    <citation type="submission" date="2015-10" db="EMBL/GenBank/DDBJ databases">
        <title>Metagenome-Assembled Genomes uncover a global brackish microbiome.</title>
        <authorList>
            <person name="Hugerth L.W."/>
            <person name="Larsson J."/>
            <person name="Alneberg J."/>
            <person name="Lindh M.V."/>
            <person name="Legrand C."/>
            <person name="Pinhassi J."/>
            <person name="Andersson A."/>
        </authorList>
    </citation>
    <scope>NUCLEOTIDE SEQUENCE [LARGE SCALE GENOMIC DNA]</scope>
</reference>
<dbReference type="Gene3D" id="2.40.170.20">
    <property type="entry name" value="TonB-dependent receptor, beta-barrel domain"/>
    <property type="match status" value="1"/>
</dbReference>
<gene>
    <name evidence="4" type="ORF">ABR63_04105</name>
</gene>
<comment type="caution">
    <text evidence="4">The sequence shown here is derived from an EMBL/GenBank/DDBJ whole genome shotgun (WGS) entry which is preliminary data.</text>
</comment>
<evidence type="ECO:0000256" key="3">
    <source>
        <dbReference type="ARBA" id="ARBA00023237"/>
    </source>
</evidence>
<dbReference type="EMBL" id="LIAV01000221">
    <property type="protein sequence ID" value="KRO39345.1"/>
    <property type="molecule type" value="Genomic_DNA"/>
</dbReference>